<comment type="similarity">
    <text evidence="2">Belongs to the DEFL family.</text>
</comment>
<comment type="subcellular location">
    <subcellularLocation>
        <location evidence="1">Secreted</location>
    </subcellularLocation>
</comment>
<dbReference type="Pfam" id="PF06876">
    <property type="entry name" value="SCRL"/>
    <property type="match status" value="1"/>
</dbReference>
<reference evidence="7" key="2">
    <citation type="submission" date="2014-05" db="EMBL/GenBank/DDBJ databases">
        <authorList>
            <person name="Castric V."/>
        </authorList>
    </citation>
    <scope>NUCLEOTIDE SEQUENCE</scope>
</reference>
<dbReference type="InterPro" id="IPR010682">
    <property type="entry name" value="SCRL"/>
</dbReference>
<sequence>MRCNALFLTFFVFMSLVLIHVQEVEAWTRDKCDISDNFIGKCGDKGGRECAADFYRIKVIVTRCSCRDFLKSRICDCKIC</sequence>
<keyword evidence="5" id="KW-1015">Disulfide bond</keyword>
<dbReference type="PANTHER" id="PTHR34450">
    <property type="entry name" value="DEFENSIN-LIKE PROTEIN 245-RELATED"/>
    <property type="match status" value="1"/>
</dbReference>
<dbReference type="PANTHER" id="PTHR34450:SF4">
    <property type="entry name" value="DEFENSIN-LIKE PROTEIN 226-RELATED"/>
    <property type="match status" value="1"/>
</dbReference>
<organism evidence="7">
    <name type="scientific">Arabidopsis lyrata</name>
    <name type="common">Lyre-leaved rock-cress</name>
    <name type="synonym">Arabis lyrata</name>
    <dbReference type="NCBI Taxonomy" id="59689"/>
    <lineage>
        <taxon>Eukaryota</taxon>
        <taxon>Viridiplantae</taxon>
        <taxon>Streptophyta</taxon>
        <taxon>Embryophyta</taxon>
        <taxon>Tracheophyta</taxon>
        <taxon>Spermatophyta</taxon>
        <taxon>Magnoliopsida</taxon>
        <taxon>eudicotyledons</taxon>
        <taxon>Gunneridae</taxon>
        <taxon>Pentapetalae</taxon>
        <taxon>rosids</taxon>
        <taxon>malvids</taxon>
        <taxon>Brassicales</taxon>
        <taxon>Brassicaceae</taxon>
        <taxon>Camelineae</taxon>
        <taxon>Arabidopsis</taxon>
    </lineage>
</organism>
<evidence type="ECO:0000256" key="3">
    <source>
        <dbReference type="ARBA" id="ARBA00022525"/>
    </source>
</evidence>
<keyword evidence="4 6" id="KW-0732">Signal</keyword>
<evidence type="ECO:0000256" key="1">
    <source>
        <dbReference type="ARBA" id="ARBA00004613"/>
    </source>
</evidence>
<keyword evidence="3" id="KW-0964">Secreted</keyword>
<evidence type="ECO:0000256" key="2">
    <source>
        <dbReference type="ARBA" id="ARBA00006722"/>
    </source>
</evidence>
<dbReference type="GO" id="GO:0007165">
    <property type="term" value="P:signal transduction"/>
    <property type="evidence" value="ECO:0007669"/>
    <property type="project" value="InterPro"/>
</dbReference>
<evidence type="ECO:0000256" key="5">
    <source>
        <dbReference type="ARBA" id="ARBA00023157"/>
    </source>
</evidence>
<evidence type="ECO:0000256" key="4">
    <source>
        <dbReference type="ARBA" id="ARBA00022729"/>
    </source>
</evidence>
<evidence type="ECO:0000313" key="7">
    <source>
        <dbReference type="EMBL" id="AID21632.1"/>
    </source>
</evidence>
<feature type="chain" id="PRO_5001649689" evidence="6">
    <location>
        <begin position="27"/>
        <end position="80"/>
    </location>
</feature>
<feature type="signal peptide" evidence="6">
    <location>
        <begin position="1"/>
        <end position="26"/>
    </location>
</feature>
<name>A0A068CM74_ARALY</name>
<gene>
    <name evidence="7" type="primary">SCR</name>
</gene>
<evidence type="ECO:0000256" key="6">
    <source>
        <dbReference type="SAM" id="SignalP"/>
    </source>
</evidence>
<dbReference type="GO" id="GO:0005576">
    <property type="term" value="C:extracellular region"/>
    <property type="evidence" value="ECO:0007669"/>
    <property type="project" value="UniProtKB-SubCell"/>
</dbReference>
<dbReference type="AlphaFoldDB" id="A0A068CM74"/>
<reference evidence="7" key="1">
    <citation type="journal article" date="2012" name="PLoS Genet.">
        <title>Contrasted patterns of molecular evolution in dominant and recessive self-incompatibility haplotypes in Arabidopsis.</title>
        <authorList>
            <person name="Goubet P.M."/>
            <person name="Berges H."/>
            <person name="Bellec A."/>
            <person name="Prat E."/>
            <person name="Helmstetter N."/>
            <person name="Mangenot S."/>
            <person name="Gallina S."/>
            <person name="Holl A.C."/>
            <person name="Fobis-Loisy I."/>
            <person name="Vekemans X."/>
            <person name="Castric V."/>
        </authorList>
    </citation>
    <scope>NUCLEOTIDE SEQUENCE</scope>
</reference>
<proteinExistence type="inferred from homology"/>
<dbReference type="EMBL" id="KJ772401">
    <property type="protein sequence ID" value="AID21632.1"/>
    <property type="molecule type" value="Genomic_DNA"/>
</dbReference>
<protein>
    <submittedName>
        <fullName evidence="7">SCRp</fullName>
    </submittedName>
</protein>
<accession>A0A068CM74</accession>